<evidence type="ECO:0000313" key="3">
    <source>
        <dbReference type="EMBL" id="UOO90309.1"/>
    </source>
</evidence>
<gene>
    <name evidence="3" type="ORF">LVJ82_04830</name>
</gene>
<dbReference type="RefSeq" id="WP_058355804.1">
    <property type="nucleotide sequence ID" value="NZ_CABKVG010000008.1"/>
</dbReference>
<feature type="domain" description="CNP1-like uncharacterised" evidence="2">
    <location>
        <begin position="37"/>
        <end position="172"/>
    </location>
</feature>
<evidence type="ECO:0000259" key="2">
    <source>
        <dbReference type="Pfam" id="PF08750"/>
    </source>
</evidence>
<evidence type="ECO:0000313" key="4">
    <source>
        <dbReference type="Proteomes" id="UP000832011"/>
    </source>
</evidence>
<sequence length="196" mass="21941">MSHHFARLWALALLGTSLTAAAADPKEFTQNIKEADFSFQDKSLTLPDYPAANAKWVDLYVHPTFAGKPKIMVGSIHIQDNNSVSYILNNQSGNGIDNISFENLRCSVQSFRSEYNNGFRQIAFADTYNKRWLESKNAPWRDVGSNLSTTTPVQEMLSRVFCDDGMPRNDADLNQRLIDRGTFNPTQNRGTAGSSK</sequence>
<dbReference type="Proteomes" id="UP000832011">
    <property type="component" value="Chromosome"/>
</dbReference>
<keyword evidence="1" id="KW-0732">Signal</keyword>
<evidence type="ECO:0000256" key="1">
    <source>
        <dbReference type="SAM" id="SignalP"/>
    </source>
</evidence>
<organism evidence="3 4">
    <name type="scientific">Vitreoscilla massiliensis</name>
    <dbReference type="NCBI Taxonomy" id="1689272"/>
    <lineage>
        <taxon>Bacteria</taxon>
        <taxon>Pseudomonadati</taxon>
        <taxon>Pseudomonadota</taxon>
        <taxon>Betaproteobacteria</taxon>
        <taxon>Neisseriales</taxon>
        <taxon>Neisseriaceae</taxon>
        <taxon>Vitreoscilla</taxon>
    </lineage>
</organism>
<reference evidence="3 4" key="1">
    <citation type="journal article" date="2022" name="Res Sq">
        <title>Evolution of multicellular longitudinally dividing oral cavity symbionts (Neisseriaceae).</title>
        <authorList>
            <person name="Nyongesa S."/>
            <person name="Weber P."/>
            <person name="Bernet E."/>
            <person name="Pullido F."/>
            <person name="Nieckarz M."/>
            <person name="Delaby M."/>
            <person name="Nieves C."/>
            <person name="Viehboeck T."/>
            <person name="Krause N."/>
            <person name="Rivera-Millot A."/>
            <person name="Nakamura A."/>
            <person name="Vischer N."/>
            <person name="VanNieuwenhze M."/>
            <person name="Brun Y."/>
            <person name="Cava F."/>
            <person name="Bulgheresi S."/>
            <person name="Veyrier F."/>
        </authorList>
    </citation>
    <scope>NUCLEOTIDE SEQUENCE [LARGE SCALE GENOMIC DNA]</scope>
    <source>
        <strain evidence="3 4">SN4</strain>
    </source>
</reference>
<accession>A0ABY4E3G4</accession>
<dbReference type="EMBL" id="CP091511">
    <property type="protein sequence ID" value="UOO90309.1"/>
    <property type="molecule type" value="Genomic_DNA"/>
</dbReference>
<feature type="chain" id="PRO_5047350734" description="CNP1-like uncharacterized domain-containing protein" evidence="1">
    <location>
        <begin position="23"/>
        <end position="196"/>
    </location>
</feature>
<protein>
    <recommendedName>
        <fullName evidence="2">CNP1-like uncharacterized domain-containing protein</fullName>
    </recommendedName>
</protein>
<dbReference type="InterPro" id="IPR014861">
    <property type="entry name" value="CNP1-like_dom"/>
</dbReference>
<name>A0ABY4E3G4_9NEIS</name>
<dbReference type="Pfam" id="PF08750">
    <property type="entry name" value="CNP1"/>
    <property type="match status" value="1"/>
</dbReference>
<proteinExistence type="predicted"/>
<feature type="signal peptide" evidence="1">
    <location>
        <begin position="1"/>
        <end position="22"/>
    </location>
</feature>
<keyword evidence="4" id="KW-1185">Reference proteome</keyword>